<gene>
    <name evidence="2" type="ORF">Vbra_3242</name>
</gene>
<sequence>MPRARHMSSAAEATSSASAVSHQAHTSDSEGETAGEMEGPQGQSAPVFDQSISVADQLMNAVQQRVREATQWRRSSEYVKNLYTAVMDDPATLTQVQSLPLTDLSLVLRLFSGSGVLVDEAMMRQAAERVQAAVALEGEGRAALEALGHLLMCTIEGDRTRDKDVQSGVTGVLLDTLQVYADTVDGPTAAVGVLACVLSRRMDAPVLTRLVNVCSLNEMDLGNNDMLTLKLATYLYKHHRKGGYEEFDLRSRDFLSVVVDGSEAHEPPPTHTYEASPGEESTYLSAFEKDVSATLKAMEVPHDTAPALIGLFHHSLRDADKKVVYACETPDAFYMNHKTQRRAVQKWRYRVAQHEGWRVLPIATEEAWRAMPTLDDKIAQIKKGMESEIRG</sequence>
<accession>A0A0G4G897</accession>
<feature type="region of interest" description="Disordered" evidence="1">
    <location>
        <begin position="1"/>
        <end position="46"/>
    </location>
</feature>
<keyword evidence="3" id="KW-1185">Reference proteome</keyword>
<evidence type="ECO:0008006" key="4">
    <source>
        <dbReference type="Google" id="ProtNLM"/>
    </source>
</evidence>
<dbReference type="AlphaFoldDB" id="A0A0G4G897"/>
<reference evidence="2 3" key="1">
    <citation type="submission" date="2014-11" db="EMBL/GenBank/DDBJ databases">
        <authorList>
            <person name="Zhu J."/>
            <person name="Qi W."/>
            <person name="Song R."/>
        </authorList>
    </citation>
    <scope>NUCLEOTIDE SEQUENCE [LARGE SCALE GENOMIC DNA]</scope>
</reference>
<proteinExistence type="predicted"/>
<dbReference type="InParanoid" id="A0A0G4G897"/>
<organism evidence="2 3">
    <name type="scientific">Vitrella brassicaformis (strain CCMP3155)</name>
    <dbReference type="NCBI Taxonomy" id="1169540"/>
    <lineage>
        <taxon>Eukaryota</taxon>
        <taxon>Sar</taxon>
        <taxon>Alveolata</taxon>
        <taxon>Colpodellida</taxon>
        <taxon>Vitrellaceae</taxon>
        <taxon>Vitrella</taxon>
    </lineage>
</organism>
<protein>
    <recommendedName>
        <fullName evidence="4">RAP domain-containing protein</fullName>
    </recommendedName>
</protein>
<dbReference type="EMBL" id="CDMY01000592">
    <property type="protein sequence ID" value="CEM24970.1"/>
    <property type="molecule type" value="Genomic_DNA"/>
</dbReference>
<dbReference type="Proteomes" id="UP000041254">
    <property type="component" value="Unassembled WGS sequence"/>
</dbReference>
<evidence type="ECO:0000313" key="3">
    <source>
        <dbReference type="Proteomes" id="UP000041254"/>
    </source>
</evidence>
<evidence type="ECO:0000313" key="2">
    <source>
        <dbReference type="EMBL" id="CEM24970.1"/>
    </source>
</evidence>
<evidence type="ECO:0000256" key="1">
    <source>
        <dbReference type="SAM" id="MobiDB-lite"/>
    </source>
</evidence>
<name>A0A0G4G897_VITBC</name>
<dbReference type="VEuPathDB" id="CryptoDB:Vbra_3242"/>
<feature type="compositionally biased region" description="Low complexity" evidence="1">
    <location>
        <begin position="8"/>
        <end position="21"/>
    </location>
</feature>